<dbReference type="Proteomes" id="UP000265882">
    <property type="component" value="Unassembled WGS sequence"/>
</dbReference>
<comment type="caution">
    <text evidence="1">The sequence shown here is derived from an EMBL/GenBank/DDBJ whole genome shotgun (WGS) entry which is preliminary data.</text>
</comment>
<accession>A0A3A4NPG5</accession>
<reference evidence="1 2" key="1">
    <citation type="journal article" date="2017" name="ISME J.">
        <title>Energy and carbon metabolisms in a deep terrestrial subsurface fluid microbial community.</title>
        <authorList>
            <person name="Momper L."/>
            <person name="Jungbluth S.P."/>
            <person name="Lee M.D."/>
            <person name="Amend J.P."/>
        </authorList>
    </citation>
    <scope>NUCLEOTIDE SEQUENCE [LARGE SCALE GENOMIC DNA]</scope>
    <source>
        <strain evidence="1">SURF_5</strain>
    </source>
</reference>
<protein>
    <submittedName>
        <fullName evidence="1">Uncharacterized protein</fullName>
    </submittedName>
</protein>
<dbReference type="AlphaFoldDB" id="A0A3A4NPG5"/>
<dbReference type="EMBL" id="QZKU01000057">
    <property type="protein sequence ID" value="RJP22473.1"/>
    <property type="molecule type" value="Genomic_DNA"/>
</dbReference>
<name>A0A3A4NPG5_ABYX5</name>
<proteinExistence type="predicted"/>
<evidence type="ECO:0000313" key="1">
    <source>
        <dbReference type="EMBL" id="RJP22473.1"/>
    </source>
</evidence>
<sequence length="78" mass="8424">MAQSVLILQQTPPPVNALRMRKMQVVRIGALIPAVYQTARILAPPFFVEFWACFNYNTRNAAASAANAASGPSTGAFQ</sequence>
<evidence type="ECO:0000313" key="2">
    <source>
        <dbReference type="Proteomes" id="UP000265882"/>
    </source>
</evidence>
<organism evidence="1 2">
    <name type="scientific">Abyssobacteria bacterium (strain SURF_5)</name>
    <dbReference type="NCBI Taxonomy" id="2093360"/>
    <lineage>
        <taxon>Bacteria</taxon>
        <taxon>Pseudomonadati</taxon>
        <taxon>Candidatus Hydrogenedentota</taxon>
        <taxon>Candidatus Abyssobacteria</taxon>
    </lineage>
</organism>
<gene>
    <name evidence="1" type="ORF">C4520_08195</name>
</gene>